<feature type="compositionally biased region" description="Polar residues" evidence="6">
    <location>
        <begin position="770"/>
        <end position="783"/>
    </location>
</feature>
<dbReference type="GeneTree" id="ENSGT00950000183026"/>
<dbReference type="SUPFAM" id="SSF58113">
    <property type="entry name" value="Apolipoprotein A-I"/>
    <property type="match status" value="1"/>
</dbReference>
<proteinExistence type="inferred from homology"/>
<sequence length="1226" mass="134162">MSNKTFNISMNQVDCPRPSLQLALASDDHYRELISPSPDSPHDWTSSQREVANMQACPLSKDSPDENLNPSRSPQGNLLCSVSTNLNQTFIATPVEGSLHFWNANLTPECNHETGLEIKQAFHKYTDNGRNGNTMSPDSTRGEGLAGFCEASCRGSTGNGCCSLSSEEMIVRSNSFGLEDRSALVVSSLEDSPMCVAAGCQVLAADSPLSEGDSSPGKVSEAQTGHPSLGLTFTQAELPTVENEVATEAPVDLPSEKECLFMTFVCEPSPVDLGKGAQFPSKSEVLCPTSVTPEQGKAVLPAPSTAEGTNNIYTSTPIQDVDNKTPSLPSFSGSPGSGNAAHPIEQQRLSAASKHISDQLPPSEGKIRKLQLKKFPKTDFSNIKSKVVTRNSPQMKTGPVSEYKAPKSNMDNKHVEGRRGGTIRISPAKARGTPLASTTTKTIKDAQKGQVASHLDLKIMSPSGHSALEQDKNGPELPCQSPLQDKYASAGQCGNARTETEHLVPCQAADAATHHAGNQTCLSSREKSPDGSGQTDPRPTPKKHVSNKIEARSGSALGRIKPSFFKTRLRCSSETSSSLSRPPKEKKINDKQATRAEDKKVQEKLKRGAKKISLIAASSKLAKLKWDESKTKLWDRPSPRPTRESPHLKAPAARPRTVTLPPRERQTTLGKDECRTSKPVTAPPSQQKPSSNQKAKVGWQPSFGATSIKPKLNGSLPPPTPTRTSIMGLPRTPAYRRKTLQDAKLSEAVSGGAGQKQNPLKTVVPKARNLTPSKHTGQSSTPTCKPAVPVSKAAYSSTASPWKRTSSGRFTGLPFCGHVDKSKAKASSRQQTPQQPATLPNQANGPPDVVPGSSSSGQKRAQSIQQVKGLLAASNCRFEAFAVALQHWMAKHDDAAKQCRDLSQELVNLRGELVCSVQSSELLEKEKEELQAALEEALQNVQEQHQKDLVQLEQRLQAFYQAEWDKVHQSYQEEADKCKGLMQQQMVELKDKHEAMKQEQEKAHSEQLEGLKQQYEISLEELSKSYKHQLQDLDKDMRETEAALSRQIEELNVQNQALLEKLNSEENRRKSAEKSQRDSHTLYLEQELDSLKVVLDIKNQQLHQQEKKLMELEKLKDKNVKLDESLTKVQQENEHLIARMDRHAALSRQLSTEQAVLQESLQKESKVNKRLSMENEELLWKLHNGDLSSPRRTSPTASASASPSHAFSLQSPRSSGVFSSPPLSPR</sequence>
<dbReference type="InterPro" id="IPR051293">
    <property type="entry name" value="MTUS1/CCDC69"/>
</dbReference>
<comment type="similarity">
    <text evidence="2">Belongs to the MTUS1 family.</text>
</comment>
<feature type="region of interest" description="Disordered" evidence="6">
    <location>
        <begin position="315"/>
        <end position="342"/>
    </location>
</feature>
<reference evidence="7" key="3">
    <citation type="submission" date="2025-09" db="UniProtKB">
        <authorList>
            <consortium name="Ensembl"/>
        </authorList>
    </citation>
    <scope>IDENTIFICATION</scope>
</reference>
<feature type="compositionally biased region" description="Basic and acidic residues" evidence="6">
    <location>
        <begin position="582"/>
        <end position="606"/>
    </location>
</feature>
<accession>A0A3B5KBD8</accession>
<feature type="region of interest" description="Disordered" evidence="6">
    <location>
        <begin position="464"/>
        <end position="492"/>
    </location>
</feature>
<evidence type="ECO:0000256" key="3">
    <source>
        <dbReference type="ARBA" id="ARBA00023054"/>
    </source>
</evidence>
<name>A0A3B5KBD8_TAKRU</name>
<dbReference type="Ensembl" id="ENSTRUT00000051147.2">
    <property type="protein sequence ID" value="ENSTRUP00000053320.2"/>
    <property type="gene ID" value="ENSTRUG00000023953.2"/>
</dbReference>
<dbReference type="PANTHER" id="PTHR24200">
    <property type="entry name" value="TOUCAN, ISOFORM A"/>
    <property type="match status" value="1"/>
</dbReference>
<feature type="compositionally biased region" description="Low complexity" evidence="6">
    <location>
        <begin position="570"/>
        <end position="581"/>
    </location>
</feature>
<protein>
    <recommendedName>
        <fullName evidence="9">Microtubule associated tumor suppressor 1b</fullName>
    </recommendedName>
</protein>
<comment type="subcellular location">
    <subcellularLocation>
        <location evidence="1">Nucleus</location>
    </subcellularLocation>
</comment>
<feature type="region of interest" description="Disordered" evidence="6">
    <location>
        <begin position="1182"/>
        <end position="1226"/>
    </location>
</feature>
<evidence type="ECO:0000256" key="5">
    <source>
        <dbReference type="SAM" id="Coils"/>
    </source>
</evidence>
<keyword evidence="8" id="KW-1185">Reference proteome</keyword>
<feature type="region of interest" description="Disordered" evidence="6">
    <location>
        <begin position="517"/>
        <end position="608"/>
    </location>
</feature>
<reference evidence="7" key="2">
    <citation type="submission" date="2025-08" db="UniProtKB">
        <authorList>
            <consortium name="Ensembl"/>
        </authorList>
    </citation>
    <scope>IDENTIFICATION</scope>
</reference>
<feature type="compositionally biased region" description="Low complexity" evidence="6">
    <location>
        <begin position="326"/>
        <end position="338"/>
    </location>
</feature>
<dbReference type="PANTHER" id="PTHR24200:SF7">
    <property type="entry name" value="MICROTUBULE-ASSOCIATED TUMOR SUPPRESSOR 1"/>
    <property type="match status" value="1"/>
</dbReference>
<evidence type="ECO:0000256" key="6">
    <source>
        <dbReference type="SAM" id="MobiDB-lite"/>
    </source>
</evidence>
<dbReference type="GO" id="GO:0008017">
    <property type="term" value="F:microtubule binding"/>
    <property type="evidence" value="ECO:0007669"/>
    <property type="project" value="TreeGrafter"/>
</dbReference>
<feature type="region of interest" description="Disordered" evidence="6">
    <location>
        <begin position="390"/>
        <end position="417"/>
    </location>
</feature>
<feature type="region of interest" description="Disordered" evidence="6">
    <location>
        <begin position="769"/>
        <end position="789"/>
    </location>
</feature>
<gene>
    <name evidence="7" type="primary">mtus1a</name>
</gene>
<evidence type="ECO:0000256" key="4">
    <source>
        <dbReference type="ARBA" id="ARBA00023242"/>
    </source>
</evidence>
<feature type="compositionally biased region" description="Polar residues" evidence="6">
    <location>
        <begin position="1205"/>
        <end position="1218"/>
    </location>
</feature>
<reference evidence="7 8" key="1">
    <citation type="journal article" date="2011" name="Genome Biol. Evol.">
        <title>Integration of the genetic map and genome assembly of fugu facilitates insights into distinct features of genome evolution in teleosts and mammals.</title>
        <authorList>
            <person name="Kai W."/>
            <person name="Kikuchi K."/>
            <person name="Tohari S."/>
            <person name="Chew A.K."/>
            <person name="Tay A."/>
            <person name="Fujiwara A."/>
            <person name="Hosoya S."/>
            <person name="Suetake H."/>
            <person name="Naruse K."/>
            <person name="Brenner S."/>
            <person name="Suzuki Y."/>
            <person name="Venkatesh B."/>
        </authorList>
    </citation>
    <scope>NUCLEOTIDE SEQUENCE [LARGE SCALE GENOMIC DNA]</scope>
</reference>
<dbReference type="Proteomes" id="UP000005226">
    <property type="component" value="Chromosome 14"/>
</dbReference>
<feature type="compositionally biased region" description="Polar residues" evidence="6">
    <location>
        <begin position="825"/>
        <end position="844"/>
    </location>
</feature>
<feature type="coiled-coil region" evidence="5">
    <location>
        <begin position="892"/>
        <end position="1132"/>
    </location>
</feature>
<evidence type="ECO:0000313" key="7">
    <source>
        <dbReference type="Ensembl" id="ENSTRUP00000053320.2"/>
    </source>
</evidence>
<feature type="compositionally biased region" description="Low complexity" evidence="6">
    <location>
        <begin position="845"/>
        <end position="857"/>
    </location>
</feature>
<evidence type="ECO:0000313" key="8">
    <source>
        <dbReference type="Proteomes" id="UP000005226"/>
    </source>
</evidence>
<dbReference type="AlphaFoldDB" id="A0A3B5KBD8"/>
<evidence type="ECO:0000256" key="1">
    <source>
        <dbReference type="ARBA" id="ARBA00004123"/>
    </source>
</evidence>
<feature type="region of interest" description="Disordered" evidence="6">
    <location>
        <begin position="207"/>
        <end position="228"/>
    </location>
</feature>
<feature type="region of interest" description="Disordered" evidence="6">
    <location>
        <begin position="821"/>
        <end position="862"/>
    </location>
</feature>
<keyword evidence="3 5" id="KW-0175">Coiled coil</keyword>
<feature type="compositionally biased region" description="Basic and acidic residues" evidence="6">
    <location>
        <begin position="662"/>
        <end position="676"/>
    </location>
</feature>
<evidence type="ECO:0008006" key="9">
    <source>
        <dbReference type="Google" id="ProtNLM"/>
    </source>
</evidence>
<feature type="compositionally biased region" description="Low complexity" evidence="6">
    <location>
        <begin position="1188"/>
        <end position="1204"/>
    </location>
</feature>
<feature type="compositionally biased region" description="Basic and acidic residues" evidence="6">
    <location>
        <begin position="631"/>
        <end position="647"/>
    </location>
</feature>
<dbReference type="GO" id="GO:0005737">
    <property type="term" value="C:cytoplasm"/>
    <property type="evidence" value="ECO:0007669"/>
    <property type="project" value="TreeGrafter"/>
</dbReference>
<feature type="compositionally biased region" description="Polar residues" evidence="6">
    <location>
        <begin position="683"/>
        <end position="694"/>
    </location>
</feature>
<keyword evidence="4" id="KW-0539">Nucleus</keyword>
<organism evidence="7 8">
    <name type="scientific">Takifugu rubripes</name>
    <name type="common">Japanese pufferfish</name>
    <name type="synonym">Fugu rubripes</name>
    <dbReference type="NCBI Taxonomy" id="31033"/>
    <lineage>
        <taxon>Eukaryota</taxon>
        <taxon>Metazoa</taxon>
        <taxon>Chordata</taxon>
        <taxon>Craniata</taxon>
        <taxon>Vertebrata</taxon>
        <taxon>Euteleostomi</taxon>
        <taxon>Actinopterygii</taxon>
        <taxon>Neopterygii</taxon>
        <taxon>Teleostei</taxon>
        <taxon>Neoteleostei</taxon>
        <taxon>Acanthomorphata</taxon>
        <taxon>Eupercaria</taxon>
        <taxon>Tetraodontiformes</taxon>
        <taxon>Tetradontoidea</taxon>
        <taxon>Tetraodontidae</taxon>
        <taxon>Takifugu</taxon>
    </lineage>
</organism>
<evidence type="ECO:0000256" key="2">
    <source>
        <dbReference type="ARBA" id="ARBA00007585"/>
    </source>
</evidence>
<dbReference type="GO" id="GO:0005634">
    <property type="term" value="C:nucleus"/>
    <property type="evidence" value="ECO:0007669"/>
    <property type="project" value="UniProtKB-SubCell"/>
</dbReference>
<feature type="region of interest" description="Disordered" evidence="6">
    <location>
        <begin position="631"/>
        <end position="728"/>
    </location>
</feature>